<organism evidence="5 6">
    <name type="scientific">Leptotrombidium deliense</name>
    <dbReference type="NCBI Taxonomy" id="299467"/>
    <lineage>
        <taxon>Eukaryota</taxon>
        <taxon>Metazoa</taxon>
        <taxon>Ecdysozoa</taxon>
        <taxon>Arthropoda</taxon>
        <taxon>Chelicerata</taxon>
        <taxon>Arachnida</taxon>
        <taxon>Acari</taxon>
        <taxon>Acariformes</taxon>
        <taxon>Trombidiformes</taxon>
        <taxon>Prostigmata</taxon>
        <taxon>Anystina</taxon>
        <taxon>Parasitengona</taxon>
        <taxon>Trombiculoidea</taxon>
        <taxon>Trombiculidae</taxon>
        <taxon>Leptotrombidium</taxon>
    </lineage>
</organism>
<dbReference type="AlphaFoldDB" id="A0A443SM18"/>
<evidence type="ECO:0000256" key="4">
    <source>
        <dbReference type="PIRSR" id="PIRSR600407-2"/>
    </source>
</evidence>
<keyword evidence="4" id="KW-0067">ATP-binding</keyword>
<feature type="active site" description="Proton acceptor" evidence="3">
    <location>
        <position position="151"/>
    </location>
</feature>
<evidence type="ECO:0000313" key="6">
    <source>
        <dbReference type="Proteomes" id="UP000288716"/>
    </source>
</evidence>
<accession>A0A443SM18</accession>
<comment type="caution">
    <text evidence="5">The sequence shown here is derived from an EMBL/GenBank/DDBJ whole genome shotgun (WGS) entry which is preliminary data.</text>
</comment>
<evidence type="ECO:0000256" key="3">
    <source>
        <dbReference type="PIRSR" id="PIRSR600407-1"/>
    </source>
</evidence>
<keyword evidence="4" id="KW-0547">Nucleotide-binding</keyword>
<protein>
    <submittedName>
        <fullName evidence="5">Ectonucleoside triphosphate diphosphohydrolase 5-like isoform X1</fullName>
    </submittedName>
</protein>
<reference evidence="5 6" key="1">
    <citation type="journal article" date="2018" name="Gigascience">
        <title>Genomes of trombidid mites reveal novel predicted allergens and laterally-transferred genes associated with secondary metabolism.</title>
        <authorList>
            <person name="Dong X."/>
            <person name="Chaisiri K."/>
            <person name="Xia D."/>
            <person name="Armstrong S.D."/>
            <person name="Fang Y."/>
            <person name="Donnelly M.J."/>
            <person name="Kadowaki T."/>
            <person name="McGarry J.W."/>
            <person name="Darby A.C."/>
            <person name="Makepeace B.L."/>
        </authorList>
    </citation>
    <scope>NUCLEOTIDE SEQUENCE [LARGE SCALE GENOMIC DNA]</scope>
    <source>
        <strain evidence="5">UoL-UT</strain>
    </source>
</reference>
<gene>
    <name evidence="5" type="ORF">B4U80_09355</name>
</gene>
<dbReference type="VEuPathDB" id="VectorBase:LDEU003454"/>
<dbReference type="InterPro" id="IPR000407">
    <property type="entry name" value="GDA1_CD39_NTPase"/>
</dbReference>
<keyword evidence="6" id="KW-1185">Reference proteome</keyword>
<dbReference type="OrthoDB" id="6372431at2759"/>
<dbReference type="STRING" id="299467.A0A443SM18"/>
<dbReference type="PANTHER" id="PTHR11782">
    <property type="entry name" value="ADENOSINE/GUANOSINE DIPHOSPHATASE"/>
    <property type="match status" value="1"/>
</dbReference>
<evidence type="ECO:0000313" key="5">
    <source>
        <dbReference type="EMBL" id="RWS28588.1"/>
    </source>
</evidence>
<sequence>MKTFTSVVLKSKSSSTTLTLVTAHLKETYTIVFDAGSTGTRVHVFTLFIENNNDVKLKSEQFKEVNPGIGYYFKNPEDAGLSLIPLLNFSETIVPENVRRETFVQLKATAGLRLLRENETEAILASVRSTLSQYSYKTNKYSVSMLDASAEGTNAWLTINFLLDKMHPSKETVAVIDLGGGSTQVTFQVKQNANIYSPQFQVNKNFIDLYYTLYTRSYLGNGLRSARKQILTRNVPFLVASETLHISHACIPKGTHAKWFFEGITYFVNSSEENNCYETIASFVNKNGKEKIEQTSILNEQNIYAISHYYEIAVLIDAIDLESKSGILSVGDYLEYAKSICPQSFQSSADNAAAISETQRDKYLSRHAFICLDLTYIT</sequence>
<proteinExistence type="inferred from homology"/>
<dbReference type="EMBL" id="NCKV01001302">
    <property type="protein sequence ID" value="RWS28588.1"/>
    <property type="molecule type" value="Genomic_DNA"/>
</dbReference>
<feature type="non-terminal residue" evidence="5">
    <location>
        <position position="378"/>
    </location>
</feature>
<dbReference type="GO" id="GO:0016787">
    <property type="term" value="F:hydrolase activity"/>
    <property type="evidence" value="ECO:0007669"/>
    <property type="project" value="UniProtKB-KW"/>
</dbReference>
<dbReference type="GO" id="GO:0005524">
    <property type="term" value="F:ATP binding"/>
    <property type="evidence" value="ECO:0007669"/>
    <property type="project" value="UniProtKB-KW"/>
</dbReference>
<comment type="similarity">
    <text evidence="1">Belongs to the GDA1/CD39 NTPase family.</text>
</comment>
<dbReference type="Gene3D" id="3.30.420.150">
    <property type="entry name" value="Exopolyphosphatase. Domain 2"/>
    <property type="match status" value="1"/>
</dbReference>
<name>A0A443SM18_9ACAR</name>
<dbReference type="Pfam" id="PF01150">
    <property type="entry name" value="GDA1_CD39"/>
    <property type="match status" value="1"/>
</dbReference>
<evidence type="ECO:0000256" key="2">
    <source>
        <dbReference type="ARBA" id="ARBA00022801"/>
    </source>
</evidence>
<evidence type="ECO:0000256" key="1">
    <source>
        <dbReference type="ARBA" id="ARBA00009283"/>
    </source>
</evidence>
<feature type="binding site" evidence="4">
    <location>
        <begin position="180"/>
        <end position="184"/>
    </location>
    <ligand>
        <name>ATP</name>
        <dbReference type="ChEBI" id="CHEBI:30616"/>
    </ligand>
</feature>
<keyword evidence="2 5" id="KW-0378">Hydrolase</keyword>
<dbReference type="Proteomes" id="UP000288716">
    <property type="component" value="Unassembled WGS sequence"/>
</dbReference>
<dbReference type="Gene3D" id="3.30.420.40">
    <property type="match status" value="1"/>
</dbReference>
<dbReference type="PANTHER" id="PTHR11782:SF127">
    <property type="entry name" value="NTPASE, ISOFORM F"/>
    <property type="match status" value="1"/>
</dbReference>